<dbReference type="RefSeq" id="WP_147042079.1">
    <property type="nucleotide sequence ID" value="NZ_BAABIR010000002.1"/>
</dbReference>
<sequence>MLPAILGLSGPSLTADERAFFRAADPAGFILFARNVADKAQLRALTDSLRDLAGRDDLPILIDQEGGRIARLGPPHWPAFPAAARFAALYERAPMSAIEAARANAHAIAIMLAEVGINVDCLPVLDMPAPGADAVIGDRALGREAMQVAALGRAMLDGLEAGGCIGVIKHVPGHGRAPADSHKELPVVAAGAEALGADLAPFRACRGAPMAMTAHVLYPAWDADRPATLSPTIIEEVIRGRIGFEGLLMSDDIAMAALAGPPGRRARDAIAAGCDVVLACSGDLADNEAVAEALGEMSPAAVDRLARAMTRAGKGAGEFDMLAAKRDALLALV</sequence>
<dbReference type="AlphaFoldDB" id="A0A5C6TRP2"/>
<evidence type="ECO:0000256" key="3">
    <source>
        <dbReference type="ARBA" id="ARBA00012663"/>
    </source>
</evidence>
<evidence type="ECO:0000256" key="1">
    <source>
        <dbReference type="ARBA" id="ARBA00001231"/>
    </source>
</evidence>
<dbReference type="InterPro" id="IPR036962">
    <property type="entry name" value="Glyco_hydro_3_N_sf"/>
</dbReference>
<name>A0A5C6TRP2_9SPHN</name>
<organism evidence="7 8">
    <name type="scientific">Allosphingosinicella ginsenosidimutans</name>
    <dbReference type="NCBI Taxonomy" id="1176539"/>
    <lineage>
        <taxon>Bacteria</taxon>
        <taxon>Pseudomonadati</taxon>
        <taxon>Pseudomonadota</taxon>
        <taxon>Alphaproteobacteria</taxon>
        <taxon>Sphingomonadales</taxon>
        <taxon>Sphingomonadaceae</taxon>
        <taxon>Allosphingosinicella</taxon>
    </lineage>
</organism>
<dbReference type="EMBL" id="VOQQ01000001">
    <property type="protein sequence ID" value="TXC62691.1"/>
    <property type="molecule type" value="Genomic_DNA"/>
</dbReference>
<reference evidence="7 8" key="1">
    <citation type="journal article" date="2015" name="J. Microbiol.">
        <title>Sphingosinicella ginsenosidimutans sp. nov., with ginsenoside converting activity.</title>
        <authorList>
            <person name="Kim J.K."/>
            <person name="Kang M.S."/>
            <person name="Park S.C."/>
            <person name="Kim K.M."/>
            <person name="Choi K."/>
            <person name="Yoon M.H."/>
            <person name="Im W.T."/>
        </authorList>
    </citation>
    <scope>NUCLEOTIDE SEQUENCE [LARGE SCALE GENOMIC DNA]</scope>
    <source>
        <strain evidence="7 8">BS-11</strain>
    </source>
</reference>
<evidence type="ECO:0000256" key="5">
    <source>
        <dbReference type="ARBA" id="ARBA00023295"/>
    </source>
</evidence>
<evidence type="ECO:0000256" key="2">
    <source>
        <dbReference type="ARBA" id="ARBA00005336"/>
    </source>
</evidence>
<feature type="domain" description="Glycoside hydrolase family 3 N-terminal" evidence="6">
    <location>
        <begin position="24"/>
        <end position="304"/>
    </location>
</feature>
<dbReference type="EC" id="3.2.1.52" evidence="3"/>
<dbReference type="Pfam" id="PF00933">
    <property type="entry name" value="Glyco_hydro_3"/>
    <property type="match status" value="1"/>
</dbReference>
<dbReference type="Proteomes" id="UP000321249">
    <property type="component" value="Unassembled WGS sequence"/>
</dbReference>
<dbReference type="PANTHER" id="PTHR30480:SF13">
    <property type="entry name" value="BETA-HEXOSAMINIDASE"/>
    <property type="match status" value="1"/>
</dbReference>
<dbReference type="GO" id="GO:0005975">
    <property type="term" value="P:carbohydrate metabolic process"/>
    <property type="evidence" value="ECO:0007669"/>
    <property type="project" value="InterPro"/>
</dbReference>
<gene>
    <name evidence="7" type="primary">nagZ</name>
    <name evidence="7" type="ORF">FRZ32_02845</name>
</gene>
<dbReference type="InterPro" id="IPR050226">
    <property type="entry name" value="NagZ_Beta-hexosaminidase"/>
</dbReference>
<proteinExistence type="inferred from homology"/>
<evidence type="ECO:0000313" key="7">
    <source>
        <dbReference type="EMBL" id="TXC62691.1"/>
    </source>
</evidence>
<keyword evidence="4 7" id="KW-0378">Hydrolase</keyword>
<dbReference type="InterPro" id="IPR019800">
    <property type="entry name" value="Glyco_hydro_3_AS"/>
</dbReference>
<dbReference type="InterPro" id="IPR017853">
    <property type="entry name" value="GH"/>
</dbReference>
<dbReference type="Gene3D" id="3.20.20.300">
    <property type="entry name" value="Glycoside hydrolase, family 3, N-terminal domain"/>
    <property type="match status" value="1"/>
</dbReference>
<keyword evidence="8" id="KW-1185">Reference proteome</keyword>
<evidence type="ECO:0000313" key="8">
    <source>
        <dbReference type="Proteomes" id="UP000321249"/>
    </source>
</evidence>
<dbReference type="SUPFAM" id="SSF51445">
    <property type="entry name" value="(Trans)glycosidases"/>
    <property type="match status" value="1"/>
</dbReference>
<comment type="caution">
    <text evidence="7">The sequence shown here is derived from an EMBL/GenBank/DDBJ whole genome shotgun (WGS) entry which is preliminary data.</text>
</comment>
<evidence type="ECO:0000259" key="6">
    <source>
        <dbReference type="Pfam" id="PF00933"/>
    </source>
</evidence>
<dbReference type="InterPro" id="IPR001764">
    <property type="entry name" value="Glyco_hydro_3_N"/>
</dbReference>
<accession>A0A5C6TRP2</accession>
<dbReference type="PROSITE" id="PS00775">
    <property type="entry name" value="GLYCOSYL_HYDROL_F3"/>
    <property type="match status" value="1"/>
</dbReference>
<dbReference type="NCBIfam" id="NF003740">
    <property type="entry name" value="PRK05337.1"/>
    <property type="match status" value="1"/>
</dbReference>
<dbReference type="OrthoDB" id="9786661at2"/>
<dbReference type="PANTHER" id="PTHR30480">
    <property type="entry name" value="BETA-HEXOSAMINIDASE-RELATED"/>
    <property type="match status" value="1"/>
</dbReference>
<comment type="catalytic activity">
    <reaction evidence="1">
        <text>Hydrolysis of terminal non-reducing N-acetyl-D-hexosamine residues in N-acetyl-beta-D-hexosaminides.</text>
        <dbReference type="EC" id="3.2.1.52"/>
    </reaction>
</comment>
<evidence type="ECO:0000256" key="4">
    <source>
        <dbReference type="ARBA" id="ARBA00022801"/>
    </source>
</evidence>
<dbReference type="GO" id="GO:0004563">
    <property type="term" value="F:beta-N-acetylhexosaminidase activity"/>
    <property type="evidence" value="ECO:0007669"/>
    <property type="project" value="UniProtKB-EC"/>
</dbReference>
<keyword evidence="5 7" id="KW-0326">Glycosidase</keyword>
<comment type="similarity">
    <text evidence="2">Belongs to the glycosyl hydrolase 3 family.</text>
</comment>
<dbReference type="GO" id="GO:0009254">
    <property type="term" value="P:peptidoglycan turnover"/>
    <property type="evidence" value="ECO:0007669"/>
    <property type="project" value="TreeGrafter"/>
</dbReference>
<protein>
    <recommendedName>
        <fullName evidence="3">beta-N-acetylhexosaminidase</fullName>
        <ecNumber evidence="3">3.2.1.52</ecNumber>
    </recommendedName>
</protein>